<keyword evidence="4" id="KW-1185">Reference proteome</keyword>
<dbReference type="GO" id="GO:0046872">
    <property type="term" value="F:metal ion binding"/>
    <property type="evidence" value="ECO:0007669"/>
    <property type="project" value="UniProtKB-KW"/>
</dbReference>
<dbReference type="OrthoDB" id="288590at2759"/>
<dbReference type="PROSITE" id="PS51471">
    <property type="entry name" value="FE2OG_OXY"/>
    <property type="match status" value="1"/>
</dbReference>
<dbReference type="Pfam" id="PF03171">
    <property type="entry name" value="2OG-FeII_Oxy"/>
    <property type="match status" value="1"/>
</dbReference>
<dbReference type="InterPro" id="IPR026992">
    <property type="entry name" value="DIOX_N"/>
</dbReference>
<dbReference type="InterPro" id="IPR005123">
    <property type="entry name" value="Oxoglu/Fe-dep_dioxygenase_dom"/>
</dbReference>
<keyword evidence="1" id="KW-0560">Oxidoreductase</keyword>
<dbReference type="PRINTS" id="PR00682">
    <property type="entry name" value="IPNSYNTHASE"/>
</dbReference>
<dbReference type="SUPFAM" id="SSF51197">
    <property type="entry name" value="Clavaminate synthase-like"/>
    <property type="match status" value="1"/>
</dbReference>
<sequence length="345" mass="38518">MAEVKDHSGSVAVPCVPVIDFTAYSLDKAEPDQSKFNLLVDKIHEALTTIGFFYLENVGIPDEVIKSAFEVSKRFFTSSNKIKAKYKSGEWIRDSFHGYVPLDMEGLGPDSKRKDLKESFNIRPAIKETEEFLPFVVPFDQISNKFPEIAEVPGMKGALCELFSYCRKLHQRVLEVMTKGLQLKDPMAILKNCQKIGTVNNPTTLRTLFYPAVESESERIDQVRCGEHTDYGAVTFLFQDASGGLEVQNVHGQWVTATPIEGTVLVNIGDLMQRWTSDVYIAAKHRVTFPSGSSKTLLNSPRQSIAFFGNPDDDAIIECLDGSGKYPPVSAPDYIYNRATESHSK</sequence>
<dbReference type="AlphaFoldDB" id="A0A9Q1BT84"/>
<dbReference type="Pfam" id="PF14226">
    <property type="entry name" value="DIOX_N"/>
    <property type="match status" value="1"/>
</dbReference>
<evidence type="ECO:0000259" key="2">
    <source>
        <dbReference type="PROSITE" id="PS51471"/>
    </source>
</evidence>
<dbReference type="PANTHER" id="PTHR47990">
    <property type="entry name" value="2-OXOGLUTARATE (2OG) AND FE(II)-DEPENDENT OXYGENASE SUPERFAMILY PROTEIN-RELATED"/>
    <property type="match status" value="1"/>
</dbReference>
<dbReference type="GO" id="GO:0051213">
    <property type="term" value="F:dioxygenase activity"/>
    <property type="evidence" value="ECO:0007669"/>
    <property type="project" value="UniProtKB-KW"/>
</dbReference>
<dbReference type="Gene3D" id="2.60.120.330">
    <property type="entry name" value="B-lactam Antibiotic, Isopenicillin N Synthase, Chain"/>
    <property type="match status" value="1"/>
</dbReference>
<organism evidence="3 4">
    <name type="scientific">Holothuria leucospilota</name>
    <name type="common">Black long sea cucumber</name>
    <name type="synonym">Mertensiothuria leucospilota</name>
    <dbReference type="NCBI Taxonomy" id="206669"/>
    <lineage>
        <taxon>Eukaryota</taxon>
        <taxon>Metazoa</taxon>
        <taxon>Echinodermata</taxon>
        <taxon>Eleutherozoa</taxon>
        <taxon>Echinozoa</taxon>
        <taxon>Holothuroidea</taxon>
        <taxon>Aspidochirotacea</taxon>
        <taxon>Aspidochirotida</taxon>
        <taxon>Holothuriidae</taxon>
        <taxon>Holothuria</taxon>
    </lineage>
</organism>
<comment type="caution">
    <text evidence="3">The sequence shown here is derived from an EMBL/GenBank/DDBJ whole genome shotgun (WGS) entry which is preliminary data.</text>
</comment>
<evidence type="ECO:0000256" key="1">
    <source>
        <dbReference type="RuleBase" id="RU003682"/>
    </source>
</evidence>
<evidence type="ECO:0000313" key="4">
    <source>
        <dbReference type="Proteomes" id="UP001152320"/>
    </source>
</evidence>
<feature type="domain" description="Fe2OG dioxygenase" evidence="2">
    <location>
        <begin position="201"/>
        <end position="311"/>
    </location>
</feature>
<dbReference type="InterPro" id="IPR027443">
    <property type="entry name" value="IPNS-like_sf"/>
</dbReference>
<protein>
    <submittedName>
        <fullName evidence="3">2-oxoglutarate-dependent dioxygenase htyE</fullName>
    </submittedName>
</protein>
<keyword evidence="1" id="KW-0408">Iron</keyword>
<evidence type="ECO:0000313" key="3">
    <source>
        <dbReference type="EMBL" id="KAJ8032350.1"/>
    </source>
</evidence>
<keyword evidence="3" id="KW-0223">Dioxygenase</keyword>
<comment type="similarity">
    <text evidence="1">Belongs to the iron/ascorbate-dependent oxidoreductase family.</text>
</comment>
<accession>A0A9Q1BT84</accession>
<gene>
    <name evidence="3" type="ORF">HOLleu_25858</name>
</gene>
<dbReference type="InterPro" id="IPR050231">
    <property type="entry name" value="Iron_ascorbate_oxido_reductase"/>
</dbReference>
<dbReference type="EMBL" id="JAIZAY010000012">
    <property type="protein sequence ID" value="KAJ8032350.1"/>
    <property type="molecule type" value="Genomic_DNA"/>
</dbReference>
<dbReference type="Proteomes" id="UP001152320">
    <property type="component" value="Chromosome 12"/>
</dbReference>
<dbReference type="FunFam" id="2.60.120.330:FF:000038">
    <property type="entry name" value="Si:dkey-10o6.2"/>
    <property type="match status" value="1"/>
</dbReference>
<reference evidence="3" key="1">
    <citation type="submission" date="2021-10" db="EMBL/GenBank/DDBJ databases">
        <title>Tropical sea cucumber genome reveals ecological adaptation and Cuvierian tubules defense mechanism.</title>
        <authorList>
            <person name="Chen T."/>
        </authorList>
    </citation>
    <scope>NUCLEOTIDE SEQUENCE</scope>
    <source>
        <strain evidence="3">Nanhai2018</strain>
        <tissue evidence="3">Muscle</tissue>
    </source>
</reference>
<name>A0A9Q1BT84_HOLLE</name>
<keyword evidence="1" id="KW-0479">Metal-binding</keyword>
<proteinExistence type="inferred from homology"/>
<dbReference type="InterPro" id="IPR044861">
    <property type="entry name" value="IPNS-like_FE2OG_OXY"/>
</dbReference>